<dbReference type="PANTHER" id="PTHR30561:SF1">
    <property type="entry name" value="MULTIDRUG TRANSPORTER EMRE"/>
    <property type="match status" value="1"/>
</dbReference>
<protein>
    <submittedName>
        <fullName evidence="9">Multidrug efflux SMR transporter</fullName>
    </submittedName>
</protein>
<evidence type="ECO:0000313" key="10">
    <source>
        <dbReference type="Proteomes" id="UP000291838"/>
    </source>
</evidence>
<dbReference type="Proteomes" id="UP000291838">
    <property type="component" value="Unassembled WGS sequence"/>
</dbReference>
<evidence type="ECO:0000313" key="9">
    <source>
        <dbReference type="EMBL" id="RYB89402.1"/>
    </source>
</evidence>
<organism evidence="9 10">
    <name type="scientific">Nocardioides glacieisoli</name>
    <dbReference type="NCBI Taxonomy" id="1168730"/>
    <lineage>
        <taxon>Bacteria</taxon>
        <taxon>Bacillati</taxon>
        <taxon>Actinomycetota</taxon>
        <taxon>Actinomycetes</taxon>
        <taxon>Propionibacteriales</taxon>
        <taxon>Nocardioidaceae</taxon>
        <taxon>Nocardioides</taxon>
    </lineage>
</organism>
<name>A0A4V1RJN5_9ACTN</name>
<keyword evidence="3" id="KW-1003">Cell membrane</keyword>
<dbReference type="AlphaFoldDB" id="A0A4V1RJN5"/>
<dbReference type="SUPFAM" id="SSF103481">
    <property type="entry name" value="Multidrug resistance efflux transporter EmrE"/>
    <property type="match status" value="1"/>
</dbReference>
<dbReference type="EMBL" id="SDWS01000007">
    <property type="protein sequence ID" value="RYB89402.1"/>
    <property type="molecule type" value="Genomic_DNA"/>
</dbReference>
<feature type="transmembrane region" description="Helical" evidence="8">
    <location>
        <begin position="86"/>
        <end position="104"/>
    </location>
</feature>
<dbReference type="Gene3D" id="1.10.3730.20">
    <property type="match status" value="1"/>
</dbReference>
<evidence type="ECO:0000256" key="4">
    <source>
        <dbReference type="ARBA" id="ARBA00022692"/>
    </source>
</evidence>
<dbReference type="GO" id="GO:0005886">
    <property type="term" value="C:plasma membrane"/>
    <property type="evidence" value="ECO:0007669"/>
    <property type="project" value="UniProtKB-SubCell"/>
</dbReference>
<dbReference type="OrthoDB" id="3175079at2"/>
<evidence type="ECO:0000256" key="8">
    <source>
        <dbReference type="SAM" id="Phobius"/>
    </source>
</evidence>
<keyword evidence="10" id="KW-1185">Reference proteome</keyword>
<evidence type="ECO:0000256" key="1">
    <source>
        <dbReference type="ARBA" id="ARBA00004651"/>
    </source>
</evidence>
<evidence type="ECO:0000256" key="5">
    <source>
        <dbReference type="ARBA" id="ARBA00022989"/>
    </source>
</evidence>
<keyword evidence="4 7" id="KW-0812">Transmembrane</keyword>
<keyword evidence="6 8" id="KW-0472">Membrane</keyword>
<keyword evidence="5 8" id="KW-1133">Transmembrane helix</keyword>
<dbReference type="PANTHER" id="PTHR30561">
    <property type="entry name" value="SMR FAMILY PROTON-DEPENDENT DRUG EFFLUX TRANSPORTER SUGE"/>
    <property type="match status" value="1"/>
</dbReference>
<keyword evidence="2" id="KW-0813">Transport</keyword>
<dbReference type="InterPro" id="IPR000390">
    <property type="entry name" value="Small_drug/metabolite_transptr"/>
</dbReference>
<sequence>MSWLFLAGAILAEVAATLSLKVASTGRVRWYAPVVGGYAATFVLLSLALDRGMALGVAYGIWAAVGVALTALLSRPLFDEPLTPTMALGIVLIIAGVLAIEVGASH</sequence>
<dbReference type="RefSeq" id="WP_129477447.1">
    <property type="nucleotide sequence ID" value="NZ_SDWS01000007.1"/>
</dbReference>
<evidence type="ECO:0000256" key="6">
    <source>
        <dbReference type="ARBA" id="ARBA00023136"/>
    </source>
</evidence>
<accession>A0A4V1RJN5</accession>
<proteinExistence type="inferred from homology"/>
<comment type="subcellular location">
    <subcellularLocation>
        <location evidence="1 7">Cell membrane</location>
        <topology evidence="1 7">Multi-pass membrane protein</topology>
    </subcellularLocation>
</comment>
<reference evidence="9 10" key="1">
    <citation type="submission" date="2019-01" db="EMBL/GenBank/DDBJ databases">
        <title>Novel species of Nocardioides.</title>
        <authorList>
            <person name="Liu Q."/>
            <person name="Xin Y.-H."/>
        </authorList>
    </citation>
    <scope>NUCLEOTIDE SEQUENCE [LARGE SCALE GENOMIC DNA]</scope>
    <source>
        <strain evidence="9 10">HLT3-15</strain>
    </source>
</reference>
<dbReference type="InterPro" id="IPR045324">
    <property type="entry name" value="Small_multidrug_res"/>
</dbReference>
<feature type="transmembrane region" description="Helical" evidence="8">
    <location>
        <begin position="30"/>
        <end position="49"/>
    </location>
</feature>
<dbReference type="InterPro" id="IPR037185">
    <property type="entry name" value="EmrE-like"/>
</dbReference>
<dbReference type="GO" id="GO:0022857">
    <property type="term" value="F:transmembrane transporter activity"/>
    <property type="evidence" value="ECO:0007669"/>
    <property type="project" value="InterPro"/>
</dbReference>
<comment type="similarity">
    <text evidence="7">Belongs to the drug/metabolite transporter (DMT) superfamily. Small multidrug resistance (SMR) (TC 2.A.7.1) family.</text>
</comment>
<feature type="transmembrane region" description="Helical" evidence="8">
    <location>
        <begin position="56"/>
        <end position="74"/>
    </location>
</feature>
<gene>
    <name evidence="9" type="ORF">EUA06_15595</name>
</gene>
<evidence type="ECO:0000256" key="3">
    <source>
        <dbReference type="ARBA" id="ARBA00022475"/>
    </source>
</evidence>
<dbReference type="Pfam" id="PF00893">
    <property type="entry name" value="Multi_Drug_Res"/>
    <property type="match status" value="1"/>
</dbReference>
<evidence type="ECO:0000256" key="2">
    <source>
        <dbReference type="ARBA" id="ARBA00022448"/>
    </source>
</evidence>
<comment type="caution">
    <text evidence="9">The sequence shown here is derived from an EMBL/GenBank/DDBJ whole genome shotgun (WGS) entry which is preliminary data.</text>
</comment>
<evidence type="ECO:0000256" key="7">
    <source>
        <dbReference type="RuleBase" id="RU003942"/>
    </source>
</evidence>